<feature type="non-terminal residue" evidence="4">
    <location>
        <position position="61"/>
    </location>
</feature>
<organism evidence="5">
    <name type="scientific">Selaginella moellendorffii</name>
    <name type="common">Spikemoss</name>
    <dbReference type="NCBI Taxonomy" id="88036"/>
    <lineage>
        <taxon>Eukaryota</taxon>
        <taxon>Viridiplantae</taxon>
        <taxon>Streptophyta</taxon>
        <taxon>Embryophyta</taxon>
        <taxon>Tracheophyta</taxon>
        <taxon>Lycopodiopsida</taxon>
        <taxon>Selaginellales</taxon>
        <taxon>Selaginellaceae</taxon>
        <taxon>Selaginella</taxon>
    </lineage>
</organism>
<accession>D8RWT0</accession>
<dbReference type="eggNOG" id="KOG1603">
    <property type="taxonomic scope" value="Eukaryota"/>
</dbReference>
<dbReference type="PANTHER" id="PTHR22814:SF336">
    <property type="entry name" value="HEAVY METAL-ASSOCIATED ISOPRENYLATED PLANT PROTEIN 23"/>
    <property type="match status" value="1"/>
</dbReference>
<reference evidence="4 5" key="1">
    <citation type="journal article" date="2011" name="Science">
        <title>The Selaginella genome identifies genetic changes associated with the evolution of vascular plants.</title>
        <authorList>
            <person name="Banks J.A."/>
            <person name="Nishiyama T."/>
            <person name="Hasebe M."/>
            <person name="Bowman J.L."/>
            <person name="Gribskov M."/>
            <person name="dePamphilis C."/>
            <person name="Albert V.A."/>
            <person name="Aono N."/>
            <person name="Aoyama T."/>
            <person name="Ambrose B.A."/>
            <person name="Ashton N.W."/>
            <person name="Axtell M.J."/>
            <person name="Barker E."/>
            <person name="Barker M.S."/>
            <person name="Bennetzen J.L."/>
            <person name="Bonawitz N.D."/>
            <person name="Chapple C."/>
            <person name="Cheng C."/>
            <person name="Correa L.G."/>
            <person name="Dacre M."/>
            <person name="DeBarry J."/>
            <person name="Dreyer I."/>
            <person name="Elias M."/>
            <person name="Engstrom E.M."/>
            <person name="Estelle M."/>
            <person name="Feng L."/>
            <person name="Finet C."/>
            <person name="Floyd S.K."/>
            <person name="Frommer W.B."/>
            <person name="Fujita T."/>
            <person name="Gramzow L."/>
            <person name="Gutensohn M."/>
            <person name="Harholt J."/>
            <person name="Hattori M."/>
            <person name="Heyl A."/>
            <person name="Hirai T."/>
            <person name="Hiwatashi Y."/>
            <person name="Ishikawa M."/>
            <person name="Iwata M."/>
            <person name="Karol K.G."/>
            <person name="Koehler B."/>
            <person name="Kolukisaoglu U."/>
            <person name="Kubo M."/>
            <person name="Kurata T."/>
            <person name="Lalonde S."/>
            <person name="Li K."/>
            <person name="Li Y."/>
            <person name="Litt A."/>
            <person name="Lyons E."/>
            <person name="Manning G."/>
            <person name="Maruyama T."/>
            <person name="Michael T.P."/>
            <person name="Mikami K."/>
            <person name="Miyazaki S."/>
            <person name="Morinaga S."/>
            <person name="Murata T."/>
            <person name="Mueller-Roeber B."/>
            <person name="Nelson D.R."/>
            <person name="Obara M."/>
            <person name="Oguri Y."/>
            <person name="Olmstead R.G."/>
            <person name="Onodera N."/>
            <person name="Petersen B.L."/>
            <person name="Pils B."/>
            <person name="Prigge M."/>
            <person name="Rensing S.A."/>
            <person name="Riano-Pachon D.M."/>
            <person name="Roberts A.W."/>
            <person name="Sato Y."/>
            <person name="Scheller H.V."/>
            <person name="Schulz B."/>
            <person name="Schulz C."/>
            <person name="Shakirov E.V."/>
            <person name="Shibagaki N."/>
            <person name="Shinohara N."/>
            <person name="Shippen D.E."/>
            <person name="Soerensen I."/>
            <person name="Sotooka R."/>
            <person name="Sugimoto N."/>
            <person name="Sugita M."/>
            <person name="Sumikawa N."/>
            <person name="Tanurdzic M."/>
            <person name="Theissen G."/>
            <person name="Ulvskov P."/>
            <person name="Wakazuki S."/>
            <person name="Weng J.K."/>
            <person name="Willats W.W."/>
            <person name="Wipf D."/>
            <person name="Wolf P.G."/>
            <person name="Yang L."/>
            <person name="Zimmer A.D."/>
            <person name="Zhu Q."/>
            <person name="Mitros T."/>
            <person name="Hellsten U."/>
            <person name="Loque D."/>
            <person name="Otillar R."/>
            <person name="Salamov A."/>
            <person name="Schmutz J."/>
            <person name="Shapiro H."/>
            <person name="Lindquist E."/>
            <person name="Lucas S."/>
            <person name="Rokhsar D."/>
            <person name="Grigoriev I.V."/>
        </authorList>
    </citation>
    <scope>NUCLEOTIDE SEQUENCE [LARGE SCALE GENOMIC DNA]</scope>
</reference>
<feature type="non-terminal residue" evidence="4">
    <location>
        <position position="1"/>
    </location>
</feature>
<evidence type="ECO:0000313" key="3">
    <source>
        <dbReference type="EMBL" id="EFJ05405.1"/>
    </source>
</evidence>
<evidence type="ECO:0000256" key="1">
    <source>
        <dbReference type="ARBA" id="ARBA00022723"/>
    </source>
</evidence>
<name>D8RWT0_SELML</name>
<protein>
    <recommendedName>
        <fullName evidence="2">HMA domain-containing protein</fullName>
    </recommendedName>
</protein>
<dbReference type="InterPro" id="IPR006121">
    <property type="entry name" value="HMA_dom"/>
</dbReference>
<dbReference type="Gramene" id="EFJ05405">
    <property type="protein sequence ID" value="EFJ05405"/>
    <property type="gene ID" value="SELMODRAFT_9121"/>
</dbReference>
<dbReference type="GO" id="GO:0046872">
    <property type="term" value="F:metal ion binding"/>
    <property type="evidence" value="ECO:0007669"/>
    <property type="project" value="UniProtKB-KW"/>
</dbReference>
<feature type="domain" description="HMA" evidence="2">
    <location>
        <begin position="1"/>
        <end position="61"/>
    </location>
</feature>
<dbReference type="Pfam" id="PF00403">
    <property type="entry name" value="HMA"/>
    <property type="match status" value="1"/>
</dbReference>
<keyword evidence="5" id="KW-1185">Reference proteome</keyword>
<dbReference type="EMBL" id="GL377726">
    <property type="protein sequence ID" value="EFJ05405.1"/>
    <property type="molecule type" value="Genomic_DNA"/>
</dbReference>
<proteinExistence type="predicted"/>
<dbReference type="OMA" id="MHCEECI"/>
<dbReference type="PANTHER" id="PTHR22814">
    <property type="entry name" value="COPPER TRANSPORT PROTEIN ATOX1-RELATED"/>
    <property type="match status" value="1"/>
</dbReference>
<dbReference type="OrthoDB" id="689350at2759"/>
<dbReference type="InterPro" id="IPR036163">
    <property type="entry name" value="HMA_dom_sf"/>
</dbReference>
<dbReference type="HOGENOM" id="CLU_134973_3_2_1"/>
<dbReference type="PROSITE" id="PS50846">
    <property type="entry name" value="HMA_2"/>
    <property type="match status" value="1"/>
</dbReference>
<dbReference type="SUPFAM" id="SSF55008">
    <property type="entry name" value="HMA, heavy metal-associated domain"/>
    <property type="match status" value="1"/>
</dbReference>
<dbReference type="KEGG" id="smo:SELMODRAFT_9124"/>
<dbReference type="Gene3D" id="3.30.70.100">
    <property type="match status" value="1"/>
</dbReference>
<dbReference type="KEGG" id="smo:SELMODRAFT_9121"/>
<dbReference type="STRING" id="88036.D8RWT0"/>
<dbReference type="Proteomes" id="UP000001514">
    <property type="component" value="Unassembled WGS sequence"/>
</dbReference>
<keyword evidence="1" id="KW-0479">Metal-binding</keyword>
<gene>
    <name evidence="3" type="ORF">SELMODRAFT_9121</name>
    <name evidence="4" type="ORF">SELMODRAFT_9124</name>
</gene>
<dbReference type="AlphaFoldDB" id="D8RWT0"/>
<sequence>QTLVFKVQVHCDACMGKVKKAIASIEGVESISVDLKQKRITVTGHFDQQKLLKRVAKTGKQ</sequence>
<dbReference type="Gramene" id="EFJ23307">
    <property type="protein sequence ID" value="EFJ23307"/>
    <property type="gene ID" value="SELMODRAFT_9124"/>
</dbReference>
<evidence type="ECO:0000313" key="5">
    <source>
        <dbReference type="Proteomes" id="UP000001514"/>
    </source>
</evidence>
<dbReference type="InParanoid" id="D8RWT0"/>
<dbReference type="EMBL" id="GL377593">
    <property type="protein sequence ID" value="EFJ23307.1"/>
    <property type="molecule type" value="Genomic_DNA"/>
</dbReference>
<evidence type="ECO:0000313" key="4">
    <source>
        <dbReference type="EMBL" id="EFJ23307.1"/>
    </source>
</evidence>
<evidence type="ECO:0000259" key="2">
    <source>
        <dbReference type="PROSITE" id="PS50846"/>
    </source>
</evidence>
<dbReference type="CDD" id="cd00371">
    <property type="entry name" value="HMA"/>
    <property type="match status" value="1"/>
</dbReference>